<accession>A0ACB0ZCL0</accession>
<evidence type="ECO:0000313" key="1">
    <source>
        <dbReference type="EMBL" id="CAK5076689.1"/>
    </source>
</evidence>
<dbReference type="Proteomes" id="UP001497535">
    <property type="component" value="Unassembled WGS sequence"/>
</dbReference>
<evidence type="ECO:0000313" key="2">
    <source>
        <dbReference type="Proteomes" id="UP001497535"/>
    </source>
</evidence>
<keyword evidence="2" id="KW-1185">Reference proteome</keyword>
<dbReference type="EMBL" id="CAVMJV010000030">
    <property type="protein sequence ID" value="CAK5076689.1"/>
    <property type="molecule type" value="Genomic_DNA"/>
</dbReference>
<protein>
    <submittedName>
        <fullName evidence="1">Uncharacterized protein</fullName>
    </submittedName>
</protein>
<proteinExistence type="predicted"/>
<organism evidence="1 2">
    <name type="scientific">Meloidogyne enterolobii</name>
    <name type="common">Root-knot nematode worm</name>
    <name type="synonym">Meloidogyne mayaguensis</name>
    <dbReference type="NCBI Taxonomy" id="390850"/>
    <lineage>
        <taxon>Eukaryota</taxon>
        <taxon>Metazoa</taxon>
        <taxon>Ecdysozoa</taxon>
        <taxon>Nematoda</taxon>
        <taxon>Chromadorea</taxon>
        <taxon>Rhabditida</taxon>
        <taxon>Tylenchina</taxon>
        <taxon>Tylenchomorpha</taxon>
        <taxon>Tylenchoidea</taxon>
        <taxon>Meloidogynidae</taxon>
        <taxon>Meloidogyninae</taxon>
        <taxon>Meloidogyne</taxon>
    </lineage>
</organism>
<comment type="caution">
    <text evidence="1">The sequence shown here is derived from an EMBL/GenBank/DDBJ whole genome shotgun (WGS) entry which is preliminary data.</text>
</comment>
<reference evidence="1" key="1">
    <citation type="submission" date="2023-11" db="EMBL/GenBank/DDBJ databases">
        <authorList>
            <person name="Poullet M."/>
        </authorList>
    </citation>
    <scope>NUCLEOTIDE SEQUENCE</scope>
    <source>
        <strain evidence="1">E1834</strain>
    </source>
</reference>
<name>A0ACB0ZCL0_MELEN</name>
<sequence>MLSLRAEFQLDVLKCLSFNQLFSFKQTNLYFRNLINKYEGQLARKSFEYLGIWQEAIDKSIPLFLYLEQETEFVFVSAGSEIFFSASKALIFLYIPNSKFSFSFILFQGGEKGTYPLGYVFDILNLNFNYI</sequence>
<gene>
    <name evidence="1" type="ORF">MENTE1834_LOCUS23561</name>
</gene>